<reference evidence="1 2" key="1">
    <citation type="submission" date="2016-12" db="EMBL/GenBank/DDBJ databases">
        <title>Diversity of luminous bacteria.</title>
        <authorList>
            <person name="Yoshizawa S."/>
            <person name="Kogure K."/>
        </authorList>
    </citation>
    <scope>NUCLEOTIDE SEQUENCE [LARGE SCALE GENOMIC DNA]</scope>
    <source>
        <strain evidence="1 2">ATCC 33715</strain>
    </source>
</reference>
<evidence type="ECO:0000313" key="2">
    <source>
        <dbReference type="Proteomes" id="UP000239263"/>
    </source>
</evidence>
<proteinExistence type="predicted"/>
<comment type="caution">
    <text evidence="1">The sequence shown here is derived from an EMBL/GenBank/DDBJ whole genome shotgun (WGS) entry which is preliminary data.</text>
</comment>
<organism evidence="1 2">
    <name type="scientific">Aliivibrio sifiae</name>
    <dbReference type="NCBI Taxonomy" id="566293"/>
    <lineage>
        <taxon>Bacteria</taxon>
        <taxon>Pseudomonadati</taxon>
        <taxon>Pseudomonadota</taxon>
        <taxon>Gammaproteobacteria</taxon>
        <taxon>Vibrionales</taxon>
        <taxon>Vibrionaceae</taxon>
        <taxon>Aliivibrio</taxon>
    </lineage>
</organism>
<evidence type="ECO:0008006" key="3">
    <source>
        <dbReference type="Google" id="ProtNLM"/>
    </source>
</evidence>
<dbReference type="Proteomes" id="UP000239263">
    <property type="component" value="Unassembled WGS sequence"/>
</dbReference>
<evidence type="ECO:0000313" key="1">
    <source>
        <dbReference type="EMBL" id="PQJ84544.1"/>
    </source>
</evidence>
<sequence length="171" mass="19684">MSDYIKLVQKLDSDLEAVGKLLLENKGNSALENAYVRTFFSTVEGFMYAFRQEAMASKDFEVIFDLAEQAKLKECKFDRIRQVIKKDKNNLKFKESVKFSCKCLAKSRGVEPKDLGFFGVGWDNFLAANSIRDQLTHPKRIEDLTLDVETLESVVKAKVWFKDQVLQKLVK</sequence>
<name>A0A2S7X2T9_9GAMM</name>
<accession>A0A2S7X2T9</accession>
<protein>
    <recommendedName>
        <fullName evidence="3">RiboL-PSP-HEPN domain-containing protein</fullName>
    </recommendedName>
</protein>
<gene>
    <name evidence="1" type="ORF">BTO22_13580</name>
</gene>
<dbReference type="RefSeq" id="WP_105055976.1">
    <property type="nucleotide sequence ID" value="NZ_CAWNRT010000002.1"/>
</dbReference>
<dbReference type="AlphaFoldDB" id="A0A2S7X2T9"/>
<dbReference type="EMBL" id="MSCO01000002">
    <property type="protein sequence ID" value="PQJ84544.1"/>
    <property type="molecule type" value="Genomic_DNA"/>
</dbReference>